<dbReference type="InterPro" id="IPR051908">
    <property type="entry name" value="Ribosomal_N-acetyltransferase"/>
</dbReference>
<organism evidence="3 4">
    <name type="scientific">Cellulomonas biazotea</name>
    <dbReference type="NCBI Taxonomy" id="1709"/>
    <lineage>
        <taxon>Bacteria</taxon>
        <taxon>Bacillati</taxon>
        <taxon>Actinomycetota</taxon>
        <taxon>Actinomycetes</taxon>
        <taxon>Micrococcales</taxon>
        <taxon>Cellulomonadaceae</taxon>
        <taxon>Cellulomonas</taxon>
    </lineage>
</organism>
<feature type="compositionally biased region" description="Pro residues" evidence="1">
    <location>
        <begin position="16"/>
        <end position="25"/>
    </location>
</feature>
<proteinExistence type="predicted"/>
<accession>A0A402DMD1</accession>
<reference evidence="3 4" key="1">
    <citation type="submission" date="2019-01" db="EMBL/GenBank/DDBJ databases">
        <title>Draft genome sequence of Cellulomonas takizawaensis strain TKZ-21.</title>
        <authorList>
            <person name="Yamamura H."/>
            <person name="Hayashi T."/>
            <person name="Hamada M."/>
            <person name="Serisawa Y."/>
            <person name="Matsuyama K."/>
            <person name="Nakagawa Y."/>
            <person name="Otoguro M."/>
            <person name="Yanagida F."/>
            <person name="Hayakawa M."/>
        </authorList>
    </citation>
    <scope>NUCLEOTIDE SEQUENCE [LARGE SCALE GENOMIC DNA]</scope>
    <source>
        <strain evidence="3 4">NBRC12680</strain>
    </source>
</reference>
<dbReference type="Gene3D" id="3.40.630.30">
    <property type="match status" value="1"/>
</dbReference>
<gene>
    <name evidence="3" type="ORF">CBZ_03410</name>
</gene>
<dbReference type="PANTHER" id="PTHR43441:SF11">
    <property type="entry name" value="RIBOSOMAL-PROTEIN-SERINE ACETYLTRANSFERASE"/>
    <property type="match status" value="1"/>
</dbReference>
<dbReference type="GO" id="GO:1990189">
    <property type="term" value="F:protein N-terminal-serine acetyltransferase activity"/>
    <property type="evidence" value="ECO:0007669"/>
    <property type="project" value="TreeGrafter"/>
</dbReference>
<dbReference type="Pfam" id="PF13302">
    <property type="entry name" value="Acetyltransf_3"/>
    <property type="match status" value="1"/>
</dbReference>
<dbReference type="GO" id="GO:0005737">
    <property type="term" value="C:cytoplasm"/>
    <property type="evidence" value="ECO:0007669"/>
    <property type="project" value="TreeGrafter"/>
</dbReference>
<dbReference type="InterPro" id="IPR000182">
    <property type="entry name" value="GNAT_dom"/>
</dbReference>
<dbReference type="EMBL" id="BIMR01000018">
    <property type="protein sequence ID" value="GCE75285.1"/>
    <property type="molecule type" value="Genomic_DNA"/>
</dbReference>
<evidence type="ECO:0000259" key="2">
    <source>
        <dbReference type="Pfam" id="PF13302"/>
    </source>
</evidence>
<evidence type="ECO:0000313" key="3">
    <source>
        <dbReference type="EMBL" id="GCE75285.1"/>
    </source>
</evidence>
<sequence length="260" mass="28128">MPGPDRPGTLTAMPTPEQPATPPATAPATDAATAPSLVDLWPLAGVRVTSGDLELRYLDDTLLFDLARLAGQGVHGTDFMPFTVPWTRGTPTEVGRSVLAYQWGNRAGQKPEDWRIELGVVRDGEVLGIQGAYAKQFPVLRTVETGSWLGLAHQGAGVGTRMRLMMLHLLFDGLGTEIATTGAFSDNERSLGVTRRLGYAANGEERTLRDGTWGVTRRFTMTREQWDARPEGLRPPVTLVGVDALREQLLPPDPGLSTTS</sequence>
<feature type="region of interest" description="Disordered" evidence="1">
    <location>
        <begin position="1"/>
        <end position="31"/>
    </location>
</feature>
<keyword evidence="4" id="KW-1185">Reference proteome</keyword>
<dbReference type="InterPro" id="IPR016181">
    <property type="entry name" value="Acyl_CoA_acyltransferase"/>
</dbReference>
<evidence type="ECO:0000313" key="4">
    <source>
        <dbReference type="Proteomes" id="UP000289954"/>
    </source>
</evidence>
<dbReference type="PANTHER" id="PTHR43441">
    <property type="entry name" value="RIBOSOMAL-PROTEIN-SERINE ACETYLTRANSFERASE"/>
    <property type="match status" value="1"/>
</dbReference>
<dbReference type="AlphaFoldDB" id="A0A402DMD1"/>
<dbReference type="SUPFAM" id="SSF55729">
    <property type="entry name" value="Acyl-CoA N-acyltransferases (Nat)"/>
    <property type="match status" value="1"/>
</dbReference>
<feature type="domain" description="N-acetyltransferase" evidence="2">
    <location>
        <begin position="65"/>
        <end position="199"/>
    </location>
</feature>
<dbReference type="Proteomes" id="UP000289954">
    <property type="component" value="Unassembled WGS sequence"/>
</dbReference>
<name>A0A402DMD1_9CELL</name>
<protein>
    <recommendedName>
        <fullName evidence="2">N-acetyltransferase domain-containing protein</fullName>
    </recommendedName>
</protein>
<comment type="caution">
    <text evidence="3">The sequence shown here is derived from an EMBL/GenBank/DDBJ whole genome shotgun (WGS) entry which is preliminary data.</text>
</comment>
<evidence type="ECO:0000256" key="1">
    <source>
        <dbReference type="SAM" id="MobiDB-lite"/>
    </source>
</evidence>
<dbReference type="GO" id="GO:0008999">
    <property type="term" value="F:protein-N-terminal-alanine acetyltransferase activity"/>
    <property type="evidence" value="ECO:0007669"/>
    <property type="project" value="TreeGrafter"/>
</dbReference>